<protein>
    <submittedName>
        <fullName evidence="3">Uncharacterized protein</fullName>
    </submittedName>
</protein>
<keyword evidence="2" id="KW-1185">Reference proteome</keyword>
<dbReference type="GO" id="GO:0042795">
    <property type="term" value="P:snRNA transcription by RNA polymerase II"/>
    <property type="evidence" value="ECO:0007669"/>
    <property type="project" value="TreeGrafter"/>
</dbReference>
<proteinExistence type="predicted"/>
<keyword evidence="1" id="KW-1133">Transmembrane helix</keyword>
<evidence type="ECO:0000313" key="2">
    <source>
        <dbReference type="Proteomes" id="UP000887572"/>
    </source>
</evidence>
<dbReference type="Pfam" id="PF09808">
    <property type="entry name" value="SNAPC1"/>
    <property type="match status" value="1"/>
</dbReference>
<organism evidence="2 3">
    <name type="scientific">Globodera rostochiensis</name>
    <name type="common">Golden nematode worm</name>
    <name type="synonym">Heterodera rostochiensis</name>
    <dbReference type="NCBI Taxonomy" id="31243"/>
    <lineage>
        <taxon>Eukaryota</taxon>
        <taxon>Metazoa</taxon>
        <taxon>Ecdysozoa</taxon>
        <taxon>Nematoda</taxon>
        <taxon>Chromadorea</taxon>
        <taxon>Rhabditida</taxon>
        <taxon>Tylenchina</taxon>
        <taxon>Tylenchomorpha</taxon>
        <taxon>Tylenchoidea</taxon>
        <taxon>Heteroderidae</taxon>
        <taxon>Heteroderinae</taxon>
        <taxon>Globodera</taxon>
    </lineage>
</organism>
<dbReference type="PANTHER" id="PTHR15131">
    <property type="entry name" value="SMALL NUCLEAR RNA ACTIVATING COMPLEX, POLYPEPTIDE 1"/>
    <property type="match status" value="1"/>
</dbReference>
<sequence length="335" mass="38597">MRTTKKRVRDQGQHQTNKQHLQGEIFELQKLDRQIIFALMLDIDSLARKFLAEQYDHSLNRFAEIFMEMELSSIFLGRFSSSDLVEFSEVLFIYCSRFMFAPLSNSSNFVGKGELSNLQSDGIVSSRDFNRNYKERIFGLFLCYSLYFLQPSQYVIPISVTASQLDGFYEFLGTVLMPEEHFEAIYCFYRLVDSNAFSVVPLEGNFNPLLQRSLNFFLHNKSSPEVCEVDATDEFGLLFSLSNSDVLKQSESLHRHYISMKAQCNVELPRGAQILNESPMDIVRRLLKETEEIYSQQCTLEEEGSKGVISRRNQIRENAYAQSGKHCLAILSTMG</sequence>
<dbReference type="AlphaFoldDB" id="A0A914I045"/>
<keyword evidence="1" id="KW-0812">Transmembrane</keyword>
<accession>A0A914I045</accession>
<dbReference type="Proteomes" id="UP000887572">
    <property type="component" value="Unplaced"/>
</dbReference>
<dbReference type="WBParaSite" id="Gr19_v10_g6088.t1">
    <property type="protein sequence ID" value="Gr19_v10_g6088.t1"/>
    <property type="gene ID" value="Gr19_v10_g6088"/>
</dbReference>
<dbReference type="InterPro" id="IPR019188">
    <property type="entry name" value="SNAPC1"/>
</dbReference>
<dbReference type="GO" id="GO:0043565">
    <property type="term" value="F:sequence-specific DNA binding"/>
    <property type="evidence" value="ECO:0007669"/>
    <property type="project" value="TreeGrafter"/>
</dbReference>
<feature type="transmembrane region" description="Helical" evidence="1">
    <location>
        <begin position="137"/>
        <end position="156"/>
    </location>
</feature>
<dbReference type="PANTHER" id="PTHR15131:SF3">
    <property type="entry name" value="SNRNA-ACTIVATING PROTEIN COMPLEX SUBUNIT 1"/>
    <property type="match status" value="1"/>
</dbReference>
<keyword evidence="1" id="KW-0472">Membrane</keyword>
<name>A0A914I045_GLORO</name>
<reference evidence="3" key="1">
    <citation type="submission" date="2022-11" db="UniProtKB">
        <authorList>
            <consortium name="WormBaseParasite"/>
        </authorList>
    </citation>
    <scope>IDENTIFICATION</scope>
</reference>
<dbReference type="GO" id="GO:0042796">
    <property type="term" value="P:snRNA transcription by RNA polymerase III"/>
    <property type="evidence" value="ECO:0007669"/>
    <property type="project" value="TreeGrafter"/>
</dbReference>
<dbReference type="GO" id="GO:0019185">
    <property type="term" value="C:snRNA-activating protein complex"/>
    <property type="evidence" value="ECO:0007669"/>
    <property type="project" value="TreeGrafter"/>
</dbReference>
<evidence type="ECO:0000256" key="1">
    <source>
        <dbReference type="SAM" id="Phobius"/>
    </source>
</evidence>
<evidence type="ECO:0000313" key="3">
    <source>
        <dbReference type="WBParaSite" id="Gr19_v10_g6088.t1"/>
    </source>
</evidence>